<dbReference type="Proteomes" id="UP001203945">
    <property type="component" value="Unassembled WGS sequence"/>
</dbReference>
<gene>
    <name evidence="3" type="ORF">MLD63_10575</name>
</gene>
<feature type="domain" description="SCP" evidence="2">
    <location>
        <begin position="41"/>
        <end position="156"/>
    </location>
</feature>
<dbReference type="Gene3D" id="3.40.33.10">
    <property type="entry name" value="CAP"/>
    <property type="match status" value="1"/>
</dbReference>
<reference evidence="3 4" key="1">
    <citation type="submission" date="2022-03" db="EMBL/GenBank/DDBJ databases">
        <authorList>
            <person name="He Y."/>
        </authorList>
    </citation>
    <scope>NUCLEOTIDE SEQUENCE [LARGE SCALE GENOMIC DNA]</scope>
    <source>
        <strain evidence="3 4">TK19116</strain>
    </source>
</reference>
<feature type="signal peptide" evidence="1">
    <location>
        <begin position="1"/>
        <end position="23"/>
    </location>
</feature>
<evidence type="ECO:0000259" key="2">
    <source>
        <dbReference type="Pfam" id="PF00188"/>
    </source>
</evidence>
<dbReference type="PANTHER" id="PTHR31157">
    <property type="entry name" value="SCP DOMAIN-CONTAINING PROTEIN"/>
    <property type="match status" value="1"/>
</dbReference>
<dbReference type="InterPro" id="IPR014044">
    <property type="entry name" value="CAP_dom"/>
</dbReference>
<dbReference type="SUPFAM" id="SSF55797">
    <property type="entry name" value="PR-1-like"/>
    <property type="match status" value="1"/>
</dbReference>
<evidence type="ECO:0000313" key="4">
    <source>
        <dbReference type="Proteomes" id="UP001203945"/>
    </source>
</evidence>
<keyword evidence="4" id="KW-1185">Reference proteome</keyword>
<dbReference type="Pfam" id="PF00188">
    <property type="entry name" value="CAP"/>
    <property type="match status" value="1"/>
</dbReference>
<dbReference type="RefSeq" id="WP_255329875.1">
    <property type="nucleotide sequence ID" value="NZ_JAKZEU010000003.1"/>
</dbReference>
<dbReference type="InterPro" id="IPR035940">
    <property type="entry name" value="CAP_sf"/>
</dbReference>
<proteinExistence type="predicted"/>
<evidence type="ECO:0000313" key="3">
    <source>
        <dbReference type="EMBL" id="MCQ0970869.1"/>
    </source>
</evidence>
<comment type="caution">
    <text evidence="3">The sequence shown here is derived from an EMBL/GenBank/DDBJ whole genome shotgun (WGS) entry which is preliminary data.</text>
</comment>
<protein>
    <submittedName>
        <fullName evidence="3">CAP domain-containing protein</fullName>
    </submittedName>
</protein>
<dbReference type="PANTHER" id="PTHR31157:SF1">
    <property type="entry name" value="SCP DOMAIN-CONTAINING PROTEIN"/>
    <property type="match status" value="1"/>
</dbReference>
<keyword evidence="1" id="KW-0732">Signal</keyword>
<evidence type="ECO:0000256" key="1">
    <source>
        <dbReference type="SAM" id="SignalP"/>
    </source>
</evidence>
<feature type="chain" id="PRO_5045130924" evidence="1">
    <location>
        <begin position="24"/>
        <end position="160"/>
    </location>
</feature>
<sequence length="160" mass="16459">MRLRAAFLAMTLIGTAVAGQAHASVTCQPTSGSIARVGTIATNAVRKASGLPALTAHPALNQAAARHACDMARSGRMSHRGSGTNGPAARVKAAGYAPSRTAENIAAGPFTVSGVLQAWVNSRGHRKNITMRQARHFGLGSAIGADGRTVYWAAVYAAPR</sequence>
<name>A0ABT1MRU2_9RHOB</name>
<accession>A0ABT1MRU2</accession>
<dbReference type="EMBL" id="JAKZEU010000003">
    <property type="protein sequence ID" value="MCQ0970869.1"/>
    <property type="molecule type" value="Genomic_DNA"/>
</dbReference>
<organism evidence="3 4">
    <name type="scientific">Paracoccus albicereus</name>
    <dbReference type="NCBI Taxonomy" id="2922394"/>
    <lineage>
        <taxon>Bacteria</taxon>
        <taxon>Pseudomonadati</taxon>
        <taxon>Pseudomonadota</taxon>
        <taxon>Alphaproteobacteria</taxon>
        <taxon>Rhodobacterales</taxon>
        <taxon>Paracoccaceae</taxon>
        <taxon>Paracoccus</taxon>
    </lineage>
</organism>
<dbReference type="CDD" id="cd05379">
    <property type="entry name" value="CAP_bacterial"/>
    <property type="match status" value="1"/>
</dbReference>